<evidence type="ECO:0000313" key="6">
    <source>
        <dbReference type="EMBL" id="KAK1445026.1"/>
    </source>
</evidence>
<evidence type="ECO:0000256" key="2">
    <source>
        <dbReference type="ARBA" id="ARBA00022448"/>
    </source>
</evidence>
<dbReference type="Pfam" id="PF00400">
    <property type="entry name" value="WD40"/>
    <property type="match status" value="1"/>
</dbReference>
<comment type="similarity">
    <text evidence="1">Belongs to the WD repeat SEC13 family.</text>
</comment>
<protein>
    <submittedName>
        <fullName evidence="7">Uncharacterized protein</fullName>
    </submittedName>
</protein>
<dbReference type="SMART" id="SM00320">
    <property type="entry name" value="WD40"/>
    <property type="match status" value="3"/>
</dbReference>
<evidence type="ECO:0000256" key="1">
    <source>
        <dbReference type="ARBA" id="ARBA00010102"/>
    </source>
</evidence>
<reference evidence="7" key="1">
    <citation type="submission" date="2023-08" db="EMBL/GenBank/DDBJ databases">
        <title>Draft sequence of the Babesia gibsoni genome.</title>
        <authorList>
            <person name="Yamagishi J.Y."/>
            <person name="Xuan X.X."/>
        </authorList>
    </citation>
    <scope>NUCLEOTIDE SEQUENCE</scope>
    <source>
        <strain evidence="7">Azabu</strain>
    </source>
</reference>
<dbReference type="InterPro" id="IPR015943">
    <property type="entry name" value="WD40/YVTN_repeat-like_dom_sf"/>
</dbReference>
<dbReference type="EMBL" id="JAVEPI010000001">
    <property type="protein sequence ID" value="KAK1445026.1"/>
    <property type="molecule type" value="Genomic_DNA"/>
</dbReference>
<dbReference type="Gene3D" id="2.130.10.10">
    <property type="entry name" value="YVTN repeat-like/Quinoprotein amine dehydrogenase"/>
    <property type="match status" value="1"/>
</dbReference>
<evidence type="ECO:0000313" key="8">
    <source>
        <dbReference type="Proteomes" id="UP001230268"/>
    </source>
</evidence>
<dbReference type="EMBL" id="JAVEPI010000001">
    <property type="protein sequence ID" value="KAK1445029.1"/>
    <property type="molecule type" value="Genomic_DNA"/>
</dbReference>
<dbReference type="InterPro" id="IPR001680">
    <property type="entry name" value="WD40_rpt"/>
</dbReference>
<gene>
    <name evidence="6" type="ORF">BgAZ_109320</name>
    <name evidence="7" type="ORF">BgAZ_109350</name>
</gene>
<keyword evidence="4" id="KW-0677">Repeat</keyword>
<comment type="caution">
    <text evidence="7">The sequence shown here is derived from an EMBL/GenBank/DDBJ whole genome shotgun (WGS) entry which is preliminary data.</text>
</comment>
<evidence type="ECO:0000256" key="4">
    <source>
        <dbReference type="ARBA" id="ARBA00022737"/>
    </source>
</evidence>
<keyword evidence="2" id="KW-0813">Transport</keyword>
<name>A0AAD8PGP4_BABGI</name>
<keyword evidence="3" id="KW-0853">WD repeat</keyword>
<keyword evidence="5" id="KW-0653">Protein transport</keyword>
<dbReference type="InterPro" id="IPR036322">
    <property type="entry name" value="WD40_repeat_dom_sf"/>
</dbReference>
<dbReference type="GO" id="GO:0015031">
    <property type="term" value="P:protein transport"/>
    <property type="evidence" value="ECO:0007669"/>
    <property type="project" value="UniProtKB-KW"/>
</dbReference>
<dbReference type="Proteomes" id="UP001230268">
    <property type="component" value="Unassembled WGS sequence"/>
</dbReference>
<keyword evidence="8" id="KW-1185">Reference proteome</keyword>
<proteinExistence type="inferred from homology"/>
<evidence type="ECO:0000313" key="7">
    <source>
        <dbReference type="EMBL" id="KAK1445029.1"/>
    </source>
</evidence>
<sequence>MSVVASSLSVNLNQLLQKKVQINDVQYDYCCKFLAVGCRSQNGPEIMILEKGGQSNSPASLNSVNTINCTCDPILLFWAPPQFGRILVVVLNDNSVVFYQGAATGATGKFSVYHQKKDVLSSISCMSVGVSPCGELLCAVGSPNGNVAVIFAGGSFECVNFQANYGGVSSVAFMDNEGNADGGCEGGKCVLATGGIDGCVKIWQLNNRSFQLVSTLNLKSESKCLMQVRCLAWSKNGRLLAAATLAEVFVFEHVMEGKEAQRIGLPKASCKATVAFNNDRLVVCCESETLVYCRDESGGYHLSNTLEE</sequence>
<accession>A0AAD8PGP4</accession>
<dbReference type="GO" id="GO:0031080">
    <property type="term" value="C:nuclear pore outer ring"/>
    <property type="evidence" value="ECO:0007669"/>
    <property type="project" value="TreeGrafter"/>
</dbReference>
<organism evidence="7 8">
    <name type="scientific">Babesia gibsoni</name>
    <dbReference type="NCBI Taxonomy" id="33632"/>
    <lineage>
        <taxon>Eukaryota</taxon>
        <taxon>Sar</taxon>
        <taxon>Alveolata</taxon>
        <taxon>Apicomplexa</taxon>
        <taxon>Aconoidasida</taxon>
        <taxon>Piroplasmida</taxon>
        <taxon>Babesiidae</taxon>
        <taxon>Babesia</taxon>
    </lineage>
</organism>
<dbReference type="GO" id="GO:0005198">
    <property type="term" value="F:structural molecule activity"/>
    <property type="evidence" value="ECO:0007669"/>
    <property type="project" value="InterPro"/>
</dbReference>
<dbReference type="AlphaFoldDB" id="A0AAD8PGP4"/>
<evidence type="ECO:0000256" key="5">
    <source>
        <dbReference type="ARBA" id="ARBA00022927"/>
    </source>
</evidence>
<dbReference type="SUPFAM" id="SSF50978">
    <property type="entry name" value="WD40 repeat-like"/>
    <property type="match status" value="1"/>
</dbReference>
<evidence type="ECO:0000256" key="3">
    <source>
        <dbReference type="ARBA" id="ARBA00022574"/>
    </source>
</evidence>
<dbReference type="PANTHER" id="PTHR11024">
    <property type="entry name" value="NUCLEAR PORE COMPLEX PROTEIN SEC13 / SEH1 FAMILY MEMBER"/>
    <property type="match status" value="1"/>
</dbReference>
<dbReference type="InterPro" id="IPR037363">
    <property type="entry name" value="Sec13/Seh1_fam"/>
</dbReference>